<protein>
    <recommendedName>
        <fullName evidence="1">Putative membrane protein insertion efficiency factor</fullName>
    </recommendedName>
</protein>
<organism evidence="2 3">
    <name type="scientific">Nonlabens agnitus</name>
    <dbReference type="NCBI Taxonomy" id="870484"/>
    <lineage>
        <taxon>Bacteria</taxon>
        <taxon>Pseudomonadati</taxon>
        <taxon>Bacteroidota</taxon>
        <taxon>Flavobacteriia</taxon>
        <taxon>Flavobacteriales</taxon>
        <taxon>Flavobacteriaceae</taxon>
        <taxon>Nonlabens</taxon>
    </lineage>
</organism>
<name>A0A2S9WUR7_9FLAO</name>
<dbReference type="SMART" id="SM01234">
    <property type="entry name" value="Haemolytic"/>
    <property type="match status" value="1"/>
</dbReference>
<comment type="caution">
    <text evidence="2">The sequence shown here is derived from an EMBL/GenBank/DDBJ whole genome shotgun (WGS) entry which is preliminary data.</text>
</comment>
<dbReference type="HAMAP" id="MF_00386">
    <property type="entry name" value="UPF0161_YidD"/>
    <property type="match status" value="1"/>
</dbReference>
<dbReference type="Pfam" id="PF01809">
    <property type="entry name" value="YidD"/>
    <property type="match status" value="1"/>
</dbReference>
<dbReference type="Proteomes" id="UP000239532">
    <property type="component" value="Unassembled WGS sequence"/>
</dbReference>
<gene>
    <name evidence="2" type="ORF">BST86_08935</name>
</gene>
<comment type="subcellular location">
    <subcellularLocation>
        <location evidence="1">Cell membrane</location>
        <topology evidence="1">Peripheral membrane protein</topology>
        <orientation evidence="1">Cytoplasmic side</orientation>
    </subcellularLocation>
</comment>
<evidence type="ECO:0000256" key="1">
    <source>
        <dbReference type="HAMAP-Rule" id="MF_00386"/>
    </source>
</evidence>
<dbReference type="InterPro" id="IPR002696">
    <property type="entry name" value="Membr_insert_effic_factor_YidD"/>
</dbReference>
<dbReference type="GO" id="GO:0005886">
    <property type="term" value="C:plasma membrane"/>
    <property type="evidence" value="ECO:0007669"/>
    <property type="project" value="UniProtKB-SubCell"/>
</dbReference>
<dbReference type="PANTHER" id="PTHR33383">
    <property type="entry name" value="MEMBRANE PROTEIN INSERTION EFFICIENCY FACTOR-RELATED"/>
    <property type="match status" value="1"/>
</dbReference>
<dbReference type="OrthoDB" id="9801753at2"/>
<dbReference type="RefSeq" id="WP_105982981.1">
    <property type="nucleotide sequence ID" value="NZ_MQUC01000003.1"/>
</dbReference>
<keyword evidence="1" id="KW-0472">Membrane</keyword>
<reference evidence="2 3" key="1">
    <citation type="submission" date="2016-11" db="EMBL/GenBank/DDBJ databases">
        <title>Trade-off between light-utilization and light-protection in marine flavobacteria.</title>
        <authorList>
            <person name="Kumagai Y."/>
        </authorList>
    </citation>
    <scope>NUCLEOTIDE SEQUENCE [LARGE SCALE GENOMIC DNA]</scope>
    <source>
        <strain evidence="2 3">JCM 17109</strain>
    </source>
</reference>
<comment type="similarity">
    <text evidence="1">Belongs to the UPF0161 family.</text>
</comment>
<dbReference type="AlphaFoldDB" id="A0A2S9WUR7"/>
<keyword evidence="3" id="KW-1185">Reference proteome</keyword>
<dbReference type="PANTHER" id="PTHR33383:SF1">
    <property type="entry name" value="MEMBRANE PROTEIN INSERTION EFFICIENCY FACTOR-RELATED"/>
    <property type="match status" value="1"/>
</dbReference>
<sequence>MKTTGAAKPLIWLVKFYQTGISPFLPTTCRYQPTCSHYTVEALKKYGLFKGTWLGIKRIASCHPLGGKGYDPVP</sequence>
<accession>A0A2S9WUR7</accession>
<dbReference type="NCBIfam" id="TIGR00278">
    <property type="entry name" value="membrane protein insertion efficiency factor YidD"/>
    <property type="match status" value="1"/>
</dbReference>
<dbReference type="EMBL" id="MQUC01000003">
    <property type="protein sequence ID" value="PRP67215.1"/>
    <property type="molecule type" value="Genomic_DNA"/>
</dbReference>
<evidence type="ECO:0000313" key="3">
    <source>
        <dbReference type="Proteomes" id="UP000239532"/>
    </source>
</evidence>
<comment type="function">
    <text evidence="1">Could be involved in insertion of integral membrane proteins into the membrane.</text>
</comment>
<evidence type="ECO:0000313" key="2">
    <source>
        <dbReference type="EMBL" id="PRP67215.1"/>
    </source>
</evidence>
<keyword evidence="1" id="KW-1003">Cell membrane</keyword>
<proteinExistence type="inferred from homology"/>